<evidence type="ECO:0000313" key="2">
    <source>
        <dbReference type="EMBL" id="CAH0003526.1"/>
    </source>
</evidence>
<dbReference type="OrthoDB" id="5152018at2759"/>
<protein>
    <submittedName>
        <fullName evidence="2">Uncharacterized protein</fullName>
    </submittedName>
</protein>
<gene>
    <name evidence="2" type="ORF">CBYS24578_00014685</name>
</gene>
<sequence>MDFRRLYGEASKAFNWVKTQPQPFTKGGNLVVAAFYDHKSHKIFISTILRGAYLDHINKEGGDALAPLWAKWRQKKEEGDAEDGAFYYREASFLPNIRTGFNYGDPVTGKPAGSMIVAWGQDGLNPTNVRKAEGKPWTLCGSCEKLSYALGVDFDGANPANFGKNPPRRDPDARRPKSAPPSVGRPASPPNRPNSPPPNRPGSAPPTAPPSRIPKPVKTPPGSSYGGSFIDNASPGQQAKINDAFGAKRPATSPSGSEQRKPKGPSTPPSRIPLPIRPSPGGTSSGSPSKKNKRALSRSHGRRRRMREYKRRSLWD</sequence>
<reference evidence="2 3" key="2">
    <citation type="submission" date="2021-10" db="EMBL/GenBank/DDBJ databases">
        <authorList>
            <person name="Piombo E."/>
        </authorList>
    </citation>
    <scope>NUCLEOTIDE SEQUENCE [LARGE SCALE GENOMIC DNA]</scope>
</reference>
<feature type="compositionally biased region" description="Low complexity" evidence="1">
    <location>
        <begin position="279"/>
        <end position="289"/>
    </location>
</feature>
<evidence type="ECO:0000256" key="1">
    <source>
        <dbReference type="SAM" id="MobiDB-lite"/>
    </source>
</evidence>
<proteinExistence type="predicted"/>
<name>A0A9N9UXH9_9HYPO</name>
<comment type="caution">
    <text evidence="2">The sequence shown here is derived from an EMBL/GenBank/DDBJ whole genome shotgun (WGS) entry which is preliminary data.</text>
</comment>
<feature type="region of interest" description="Disordered" evidence="1">
    <location>
        <begin position="158"/>
        <end position="316"/>
    </location>
</feature>
<accession>A0A9N9UXH9</accession>
<organism evidence="2 3">
    <name type="scientific">Clonostachys byssicola</name>
    <dbReference type="NCBI Taxonomy" id="160290"/>
    <lineage>
        <taxon>Eukaryota</taxon>
        <taxon>Fungi</taxon>
        <taxon>Dikarya</taxon>
        <taxon>Ascomycota</taxon>
        <taxon>Pezizomycotina</taxon>
        <taxon>Sordariomycetes</taxon>
        <taxon>Hypocreomycetidae</taxon>
        <taxon>Hypocreales</taxon>
        <taxon>Bionectriaceae</taxon>
        <taxon>Clonostachys</taxon>
    </lineage>
</organism>
<dbReference type="AlphaFoldDB" id="A0A9N9UXH9"/>
<feature type="compositionally biased region" description="Basic residues" evidence="1">
    <location>
        <begin position="290"/>
        <end position="310"/>
    </location>
</feature>
<feature type="compositionally biased region" description="Pro residues" evidence="1">
    <location>
        <begin position="187"/>
        <end position="219"/>
    </location>
</feature>
<dbReference type="Proteomes" id="UP000754883">
    <property type="component" value="Unassembled WGS sequence"/>
</dbReference>
<evidence type="ECO:0000313" key="3">
    <source>
        <dbReference type="Proteomes" id="UP000754883"/>
    </source>
</evidence>
<dbReference type="EMBL" id="CABFNO020001564">
    <property type="protein sequence ID" value="CAH0003526.1"/>
    <property type="molecule type" value="Genomic_DNA"/>
</dbReference>
<keyword evidence="3" id="KW-1185">Reference proteome</keyword>
<reference evidence="3" key="1">
    <citation type="submission" date="2019-06" db="EMBL/GenBank/DDBJ databases">
        <authorList>
            <person name="Broberg M."/>
        </authorList>
    </citation>
    <scope>NUCLEOTIDE SEQUENCE [LARGE SCALE GENOMIC DNA]</scope>
</reference>
<feature type="compositionally biased region" description="Pro residues" evidence="1">
    <location>
        <begin position="265"/>
        <end position="278"/>
    </location>
</feature>